<dbReference type="Pfam" id="PF14559">
    <property type="entry name" value="TPR_19"/>
    <property type="match status" value="1"/>
</dbReference>
<evidence type="ECO:0000256" key="3">
    <source>
        <dbReference type="ARBA" id="ARBA00022989"/>
    </source>
</evidence>
<gene>
    <name evidence="8" type="ORF">A2849_01340</name>
</gene>
<organism evidence="8 9">
    <name type="scientific">Candidatus Taylorbacteria bacterium RIFCSPHIGHO2_01_FULL_51_15</name>
    <dbReference type="NCBI Taxonomy" id="1802304"/>
    <lineage>
        <taxon>Bacteria</taxon>
        <taxon>Candidatus Tayloriibacteriota</taxon>
    </lineage>
</organism>
<dbReference type="InterPro" id="IPR007016">
    <property type="entry name" value="O-antigen_ligase-rel_domated"/>
</dbReference>
<evidence type="ECO:0000256" key="5">
    <source>
        <dbReference type="PROSITE-ProRule" id="PRU00339"/>
    </source>
</evidence>
<name>A0A1G2M9A6_9BACT</name>
<keyword evidence="5" id="KW-0802">TPR repeat</keyword>
<feature type="transmembrane region" description="Helical" evidence="6">
    <location>
        <begin position="244"/>
        <end position="265"/>
    </location>
</feature>
<dbReference type="InterPro" id="IPR019734">
    <property type="entry name" value="TPR_rpt"/>
</dbReference>
<feature type="transmembrane region" description="Helical" evidence="6">
    <location>
        <begin position="219"/>
        <end position="237"/>
    </location>
</feature>
<feature type="transmembrane region" description="Helical" evidence="6">
    <location>
        <begin position="130"/>
        <end position="149"/>
    </location>
</feature>
<reference evidence="8 9" key="1">
    <citation type="journal article" date="2016" name="Nat. Commun.">
        <title>Thousands of microbial genomes shed light on interconnected biogeochemical processes in an aquifer system.</title>
        <authorList>
            <person name="Anantharaman K."/>
            <person name="Brown C.T."/>
            <person name="Hug L.A."/>
            <person name="Sharon I."/>
            <person name="Castelle C.J."/>
            <person name="Probst A.J."/>
            <person name="Thomas B.C."/>
            <person name="Singh A."/>
            <person name="Wilkins M.J."/>
            <person name="Karaoz U."/>
            <person name="Brodie E.L."/>
            <person name="Williams K.H."/>
            <person name="Hubbard S.S."/>
            <person name="Banfield J.F."/>
        </authorList>
    </citation>
    <scope>NUCLEOTIDE SEQUENCE [LARGE SCALE GENOMIC DNA]</scope>
</reference>
<evidence type="ECO:0000256" key="6">
    <source>
        <dbReference type="SAM" id="Phobius"/>
    </source>
</evidence>
<dbReference type="Pfam" id="PF04932">
    <property type="entry name" value="Wzy_C"/>
    <property type="match status" value="1"/>
</dbReference>
<evidence type="ECO:0000259" key="7">
    <source>
        <dbReference type="Pfam" id="PF04932"/>
    </source>
</evidence>
<dbReference type="InterPro" id="IPR011990">
    <property type="entry name" value="TPR-like_helical_dom_sf"/>
</dbReference>
<keyword evidence="4 6" id="KW-0472">Membrane</keyword>
<dbReference type="PANTHER" id="PTHR37422:SF13">
    <property type="entry name" value="LIPOPOLYSACCHARIDE BIOSYNTHESIS PROTEIN PA4999-RELATED"/>
    <property type="match status" value="1"/>
</dbReference>
<keyword evidence="2 6" id="KW-0812">Transmembrane</keyword>
<feature type="transmembrane region" description="Helical" evidence="6">
    <location>
        <begin position="169"/>
        <end position="187"/>
    </location>
</feature>
<feature type="repeat" description="TPR" evidence="5">
    <location>
        <begin position="580"/>
        <end position="613"/>
    </location>
</feature>
<evidence type="ECO:0000256" key="4">
    <source>
        <dbReference type="ARBA" id="ARBA00023136"/>
    </source>
</evidence>
<evidence type="ECO:0000313" key="9">
    <source>
        <dbReference type="Proteomes" id="UP000178121"/>
    </source>
</evidence>
<sequence>MQTIDRVLLSATRVGVFLMPFVPLVISSSLFFPFITGKGFAFRIIVEIIFACWLLLALRKPEFRPQKSALLFCVAAFLGVIFLADLFAENPFKAFWSNFERMEGFITLIHLVAYFLVASSVMTEKLWYRFLATSVGVSAFLGIYGLLQLAGKIVINQGGVRLDGTFGNAAYFAGYMLVHIFISLFLISRHRISFSWKWLYGGAMLLQVVTLYFTATRGAALGLIGGLFLTVLLVGLFEKKYQRLRIAALSGLLIIIVLVGGLYLARESSFVKESPVLTRFASISLADAGPRFMVWGMALEGFKERPILGWGQEGFNYVFNKYYDPNMWAQEQWFDRTHNIFFDWLIAGGLFGLLAYLSLFCALLFYLWRGKPSDGGEPFSFTEKSVLTGLLAAYVVHNFFVFDNLISYLLFFSLIALMHSRFKQPFPFFEKAKTLLSEQALSISGASALIVLIAAVFFLNIRAIGVARNLISGLKQSAKGAAENLEFYKRAFAPETIGTQEVAEQAMQAAVLVANTGAVPSDLKKEFVDFAVLAMEREIKRAPNDTRLRMFIGGFYNRLGRFSDSLPHLQKARELSPTKQTVAFELSNVYLSTGKIAEANELLKEAFERAPEYMGARVAYAVSAIYSKDLALPDKLFATTTSVNVLADERLVKAYYETGAYQKVISLLKLRLEKNPNDGQTYVSLAAAYLSSGNRTEAIRSLQKAIELNPEFKQQGEFYIGEIRAGRTP</sequence>
<feature type="repeat" description="TPR" evidence="5">
    <location>
        <begin position="679"/>
        <end position="712"/>
    </location>
</feature>
<feature type="transmembrane region" description="Helical" evidence="6">
    <location>
        <begin position="389"/>
        <end position="419"/>
    </location>
</feature>
<feature type="transmembrane region" description="Helical" evidence="6">
    <location>
        <begin position="104"/>
        <end position="123"/>
    </location>
</feature>
<feature type="domain" description="O-antigen ligase-related" evidence="7">
    <location>
        <begin position="203"/>
        <end position="357"/>
    </location>
</feature>
<dbReference type="GO" id="GO:0016020">
    <property type="term" value="C:membrane"/>
    <property type="evidence" value="ECO:0007669"/>
    <property type="project" value="UniProtKB-SubCell"/>
</dbReference>
<comment type="caution">
    <text evidence="8">The sequence shown here is derived from an EMBL/GenBank/DDBJ whole genome shotgun (WGS) entry which is preliminary data.</text>
</comment>
<dbReference type="InterPro" id="IPR051533">
    <property type="entry name" value="WaaL-like"/>
</dbReference>
<feature type="transmembrane region" description="Helical" evidence="6">
    <location>
        <begin position="344"/>
        <end position="368"/>
    </location>
</feature>
<feature type="transmembrane region" description="Helical" evidence="6">
    <location>
        <begin position="194"/>
        <end position="213"/>
    </location>
</feature>
<dbReference type="Pfam" id="PF13181">
    <property type="entry name" value="TPR_8"/>
    <property type="match status" value="1"/>
</dbReference>
<feature type="repeat" description="TPR" evidence="5">
    <location>
        <begin position="546"/>
        <end position="579"/>
    </location>
</feature>
<keyword evidence="3 6" id="KW-1133">Transmembrane helix</keyword>
<feature type="transmembrane region" description="Helical" evidence="6">
    <location>
        <begin position="70"/>
        <end position="88"/>
    </location>
</feature>
<accession>A0A1G2M9A6</accession>
<dbReference type="Proteomes" id="UP000178121">
    <property type="component" value="Unassembled WGS sequence"/>
</dbReference>
<dbReference type="PANTHER" id="PTHR37422">
    <property type="entry name" value="TEICHURONIC ACID BIOSYNTHESIS PROTEIN TUAE"/>
    <property type="match status" value="1"/>
</dbReference>
<feature type="transmembrane region" description="Helical" evidence="6">
    <location>
        <begin position="40"/>
        <end position="58"/>
    </location>
</feature>
<dbReference type="AlphaFoldDB" id="A0A1G2M9A6"/>
<feature type="transmembrane region" description="Helical" evidence="6">
    <location>
        <begin position="439"/>
        <end position="461"/>
    </location>
</feature>
<comment type="subcellular location">
    <subcellularLocation>
        <location evidence="1">Membrane</location>
        <topology evidence="1">Multi-pass membrane protein</topology>
    </subcellularLocation>
</comment>
<evidence type="ECO:0000256" key="1">
    <source>
        <dbReference type="ARBA" id="ARBA00004141"/>
    </source>
</evidence>
<dbReference type="EMBL" id="MHRI01000030">
    <property type="protein sequence ID" value="OHA20403.1"/>
    <property type="molecule type" value="Genomic_DNA"/>
</dbReference>
<dbReference type="SUPFAM" id="SSF48452">
    <property type="entry name" value="TPR-like"/>
    <property type="match status" value="1"/>
</dbReference>
<dbReference type="PROSITE" id="PS50005">
    <property type="entry name" value="TPR"/>
    <property type="match status" value="3"/>
</dbReference>
<dbReference type="PROSITE" id="PS50293">
    <property type="entry name" value="TPR_REGION"/>
    <property type="match status" value="1"/>
</dbReference>
<proteinExistence type="predicted"/>
<dbReference type="Gene3D" id="1.25.40.10">
    <property type="entry name" value="Tetratricopeptide repeat domain"/>
    <property type="match status" value="2"/>
</dbReference>
<feature type="transmembrane region" description="Helical" evidence="6">
    <location>
        <begin position="12"/>
        <end position="34"/>
    </location>
</feature>
<dbReference type="SMART" id="SM00028">
    <property type="entry name" value="TPR"/>
    <property type="match status" value="2"/>
</dbReference>
<protein>
    <recommendedName>
        <fullName evidence="7">O-antigen ligase-related domain-containing protein</fullName>
    </recommendedName>
</protein>
<evidence type="ECO:0000313" key="8">
    <source>
        <dbReference type="EMBL" id="OHA20403.1"/>
    </source>
</evidence>
<evidence type="ECO:0000256" key="2">
    <source>
        <dbReference type="ARBA" id="ARBA00022692"/>
    </source>
</evidence>